<organism evidence="5 6">
    <name type="scientific">Betta splendens</name>
    <name type="common">Siamese fighting fish</name>
    <dbReference type="NCBI Taxonomy" id="158456"/>
    <lineage>
        <taxon>Eukaryota</taxon>
        <taxon>Metazoa</taxon>
        <taxon>Chordata</taxon>
        <taxon>Craniata</taxon>
        <taxon>Vertebrata</taxon>
        <taxon>Euteleostomi</taxon>
        <taxon>Actinopterygii</taxon>
        <taxon>Neopterygii</taxon>
        <taxon>Teleostei</taxon>
        <taxon>Neoteleostei</taxon>
        <taxon>Acanthomorphata</taxon>
        <taxon>Anabantaria</taxon>
        <taxon>Anabantiformes</taxon>
        <taxon>Anabantoidei</taxon>
        <taxon>Osphronemidae</taxon>
        <taxon>Betta</taxon>
    </lineage>
</organism>
<dbReference type="KEGG" id="bspl:114848196"/>
<feature type="compositionally biased region" description="Basic and acidic residues" evidence="3">
    <location>
        <begin position="823"/>
        <end position="836"/>
    </location>
</feature>
<feature type="compositionally biased region" description="Low complexity" evidence="3">
    <location>
        <begin position="2401"/>
        <end position="2412"/>
    </location>
</feature>
<feature type="region of interest" description="Disordered" evidence="3">
    <location>
        <begin position="1"/>
        <end position="98"/>
    </location>
</feature>
<keyword evidence="2" id="KW-0677">Repeat</keyword>
<feature type="compositionally biased region" description="Basic residues" evidence="3">
    <location>
        <begin position="2240"/>
        <end position="2249"/>
    </location>
</feature>
<feature type="region of interest" description="Disordered" evidence="3">
    <location>
        <begin position="2211"/>
        <end position="2261"/>
    </location>
</feature>
<dbReference type="SMART" id="SM00247">
    <property type="entry name" value="XTALbg"/>
    <property type="match status" value="6"/>
</dbReference>
<feature type="compositionally biased region" description="Polar residues" evidence="3">
    <location>
        <begin position="737"/>
        <end position="747"/>
    </location>
</feature>
<feature type="compositionally biased region" description="Polar residues" evidence="3">
    <location>
        <begin position="2211"/>
        <end position="2235"/>
    </location>
</feature>
<evidence type="ECO:0000256" key="2">
    <source>
        <dbReference type="ARBA" id="ARBA00022737"/>
    </source>
</evidence>
<feature type="compositionally biased region" description="Basic and acidic residues" evidence="3">
    <location>
        <begin position="2364"/>
        <end position="2400"/>
    </location>
</feature>
<feature type="compositionally biased region" description="Low complexity" evidence="3">
    <location>
        <begin position="685"/>
        <end position="700"/>
    </location>
</feature>
<feature type="region of interest" description="Disordered" evidence="3">
    <location>
        <begin position="1823"/>
        <end position="1867"/>
    </location>
</feature>
<feature type="region of interest" description="Disordered" evidence="3">
    <location>
        <begin position="2275"/>
        <end position="2297"/>
    </location>
</feature>
<keyword evidence="5" id="KW-1185">Reference proteome</keyword>
<sequence>MSKSSTLKVRSLFKLKSPDKESKERKRAGSVSDGGKAKTLPGSPGPFSPGEDPTLPDNVLATSPKEKKKKRLFSLGRKKSRHKEDDGFPDTDELDSFGTNVSFDQMSVSTDCGFRTESEWDPQTESTSMFSFDMTQPYSPPSSAKMFKSSEEKKGVLDRFSSFFKKKKSSRQNSDASTGVTSPTSPQLKQEDRLQIPTHSQKDSDLTGLHVESQVGTEHGDTLSQSSSPSASSMASLVTNEADFPFADSNSSGRSSVREMNVQRISTAGGEKNLGNATPTTLASAPSAHLGADTTSECSFSESVVEEVSHRLHINLEENTLKNMSVANEEKTVSPPTLTSPNTPLSISSPVETPKSPNLTLISLASKKMSVKTGETGHVAALTGASTQQQQDEHSTDFGEEDSRDKRRDQIVSVETIPTTWSSSPKKDMITSGDSPTQLHKAIWVETYLGEEETVEREVENENDGMKQEEADSPPVLAVPVTVIPVCSSESQGAADRPFSSPHTLPPSGSLPELNISLTTSTGECLYTTLPQPGEPDTGTDTKQSSFQEKHKLKEICVTRKTVNLPSKHRIFAQKVYLSPEPVLDGTEQTEEENNRDSVLTGSDATNERLQNTRNNNNVELTEDNHELFTATDTNAPEPLVTERKDSKVSDSADAALPSDMYKTKSQSGVTGQEAYQTSKQDLKAAAGSGASTQSSATGSKVRNVTTKAKGSKIGASSDSPTKSNEKIVSMLPVPKDQSTSGLSSAKSKIPKRSTSDAEVHSPVTPDKPSVTEGAVKLQKQSKIREALKSPIASTKAARKPSFEEAKGGQPASGDISPTKFTFRTETKVTKEKSELSIDSMNRLKGVGKGHEERSGKTGQTPDTEVRKKQSHTEKNASSASKTQLPVSSPTRKRNDDRGIQSSPEQEVPSDERPGHDAPPALPESPKKGSLLSLRSSKQLSKRSTNYEDGDTLCLSPTRQEKTSCRLPKNENIKQHPTSSKSHLEDSSDSPISVSKLPTRGQRSSDKLKTRKTPHSPAESSDKSEQNTGPNTITETAVKIYVESIASKVEENVSSDKSVIIKKESKQSRTSEVHMNRKETTMLDSRTTPTSKDTSKIQAIPNNNMVATANAKETVTPVADTPPSCEIIKAQSPVTGDKEVELLIKERQHEDEVQAKLESSSHTQSASTTQDEIRPLLPQISPEDVDFSETTQLIINLEPDLIQEKEENCAVPVPETVSGNKRVNYMTEKPVAGENIQSNIMTHFDEEGVTAKNVSLKATTELTSKGVMTDISAESGKTIGVSVDSNLVNTSKQEQNEKDQTPNLILANDTLPSMLSTELVKRKNYVGGKLSEALDLQMDTVTVCKFPKNVESQLNKEPLSQGKGSKPSEKLNDAAIESSVKHSQSICKEELKGITTKDKVKNVTKPEKVSDLTLEEKDLQPNSENKPWTAITDALEGKSPEREQVMSCSQETAATVADEHECETSGIKETQQAEQKIRASTVKNHPFPAKQDTVKVNNTDRKDKHAADGQEKQNPEIKASQSPENKDDQSNKDLNLTAKSKMRNQKYEESFHATDKFEDAITREENINRVAGSKYPAVDLKQEAETHKAPNEEMESHILQMDMVQKSTEKINNSSKHSSVKEIVLLDDSESNIQQNVMIKDQNGSIMKLNKSTESKCSNEELEEETLIGRSKVMERRVEIKKTGTSQKPNIITPSTENKERAERKNLCLSAVNKTGVETAILQVNKKRSVNKSNQIKSVEQLEHPNFKTPVEPDTLGTKALKTKEKQNTESNTIQEFNLESTNGATRKTESKYLSVASSNGAPAVIANTKVKKQQFQEHILVGDQHGKIGKPEKITEPKSPNKLKEETKERQTSDASPTEGTEKEDSALNILASNTEFETSNLEVTQNNSMFVTIQRKETENLERNKTEFEYSNLKQVTESENTEVKKTRESKHEKHDSIQAGPKERTERTHSPSKTFTLASTEIANSEVGNKVVHIPITVKDQKLENKSTESNVLRGNVHLKQEIDIVRKVNRSESPIQEVKGLRTNALSNQDAENKQTKDSQKIPDGNVDTEMEQKSLTVTNEHKEIKETDKCSGRPKDSNASNINQEREPKVVTKDSRLDHSSVDINNQQITVTECDEDGIKVKKEVDQKINTAKRDVKQESEGILIKDASNKVVGREQKKIVFTNVEKSDTMETIKTGHGVNQELQMLKEINDNNSETAKPTFIVNSSLPTTKKQSTPSQVTKTDSPSSWLNVEHKQKKEHKKRLNASASEDESAELDDFEDFIKSIKDGGTPFALPPKRHVRKKSASPSPHFVMPAIKEDHFEKTFDPEEFQFGLRKTGTGFRDPSPAMVIKQKAANREEQTRGTREQDGDSSTTLRSLVDEVEGKDGVKEGTVTRKEQQNNGEEPGKLTSRLERMSILSSLLSSPRTSRKNKEEATPASNSQLSSKQQQDVPSLGKQLANDSPQLGNVDTEGVKSKHKGPLVAGGIGKVSEAALSPSSPPSPPSFSEIKLPDHLEKYLKKNTKDPAVSQSCMQMTKTQLKPEESPVMDTPSIAGVPTVDAGLKYNQMKAQNGISSTKTKTPAVRGVHKRPGKIVMYENAEFGGDMFEIYRDVEDATSMKLSHVISVRTIRGCWLLYEKPGFQGRVIALEEGSMELIVNVWAAEATTTAVDERGQVVPTEPIVIGSLRLAVNDYSIPQIDLFTEVNGMGRMTSYCDETLELASFGIPQDTGSIKVHSGVWLVYSDPGFGGMVGVLDVGEYPCPETWGFPEPYIGSLRPLSVGAIRVEHPNEVKALVFEKSNFDGACIEVDSNIYNLINLEEEETDKHNKNTKTLPTVGSLKILGGLWVAYQEVNFGGAQFVLEEGEYPHCSDWGGTEDGLLSLRPVCADFVSPHIKLFSERNFGELGLSVDLLNPIINMEDTHHGSKTQSANVMGGVWVAFEQPGFSGELYVLEKGLYASPEDWGAQTCKISSIQPVFHDSLMGTTKFKVQLYSEPDFQGKLVALEDSTAALVEDFLPRSCKVLAGSWVAYEGARFTGNMYVLEEGEYPNTEAMGFLSSDSTIRCIQTTGHEFSLPSIILFSKVGCKGRRVDLTSGAVNLQQAGLHTHIRSLVVEGGMWVLYEGTNYRGRQLLLQPSEVGDLCKLTGWQRIGSLRPLHQKQMYFRLRNRKTGCVMSLTGSVEDVKLMRVQALEESGGIEQVWLYREGQITCKLLEDCFLETSGSILMAGCRLCVSPERGKENQLWNVTTDGLVRCLVKPDLVLEVKGGHQFDKNQVILNMYEERKLNQKWTLEVL</sequence>
<feature type="compositionally biased region" description="Basic and acidic residues" evidence="3">
    <location>
        <begin position="1063"/>
        <end position="1081"/>
    </location>
</feature>
<dbReference type="SUPFAM" id="SSF49695">
    <property type="entry name" value="gamma-Crystallin-like"/>
    <property type="match status" value="3"/>
</dbReference>
<feature type="compositionally biased region" description="Polar residues" evidence="3">
    <location>
        <begin position="1683"/>
        <end position="1696"/>
    </location>
</feature>
<feature type="compositionally biased region" description="Basic and acidic residues" evidence="3">
    <location>
        <begin position="864"/>
        <end position="875"/>
    </location>
</feature>
<dbReference type="CTD" id="556848"/>
<feature type="region of interest" description="Disordered" evidence="3">
    <location>
        <begin position="582"/>
        <end position="1033"/>
    </location>
</feature>
<feature type="compositionally biased region" description="Polar residues" evidence="3">
    <location>
        <begin position="876"/>
        <end position="890"/>
    </location>
</feature>
<feature type="compositionally biased region" description="Basic and acidic residues" evidence="3">
    <location>
        <begin position="391"/>
        <end position="410"/>
    </location>
</feature>
<feature type="domain" description="Beta/gamma crystallin 'Greek key'" evidence="4">
    <location>
        <begin position="2973"/>
        <end position="3010"/>
    </location>
</feature>
<feature type="domain" description="Beta/gamma crystallin 'Greek key'" evidence="4">
    <location>
        <begin position="2617"/>
        <end position="2676"/>
    </location>
</feature>
<name>A0A6P7LKD9_BETSP</name>
<dbReference type="PROSITE" id="PS50231">
    <property type="entry name" value="RICIN_B_LECTIN"/>
    <property type="match status" value="1"/>
</dbReference>
<dbReference type="GeneID" id="114848196"/>
<dbReference type="InterPro" id="IPR035992">
    <property type="entry name" value="Ricin_B-like_lectins"/>
</dbReference>
<feature type="compositionally biased region" description="Basic and acidic residues" evidence="3">
    <location>
        <begin position="641"/>
        <end position="651"/>
    </location>
</feature>
<dbReference type="FunCoup" id="A0A6P7LKD9">
    <property type="interactions" value="12"/>
</dbReference>
<dbReference type="Pfam" id="PF00030">
    <property type="entry name" value="Crystall"/>
    <property type="match status" value="6"/>
</dbReference>
<feature type="compositionally biased region" description="Basic and acidic residues" evidence="3">
    <location>
        <begin position="2089"/>
        <end position="2100"/>
    </location>
</feature>
<reference evidence="6" key="1">
    <citation type="submission" date="2025-08" db="UniProtKB">
        <authorList>
            <consortium name="RefSeq"/>
        </authorList>
    </citation>
    <scope>IDENTIFICATION</scope>
</reference>
<feature type="compositionally biased region" description="Polar residues" evidence="3">
    <location>
        <begin position="121"/>
        <end position="137"/>
    </location>
</feature>
<feature type="compositionally biased region" description="Low complexity" evidence="3">
    <location>
        <begin position="277"/>
        <end position="288"/>
    </location>
</feature>
<feature type="compositionally biased region" description="Basic and acidic residues" evidence="3">
    <location>
        <begin position="2064"/>
        <end position="2081"/>
    </location>
</feature>
<evidence type="ECO:0000259" key="4">
    <source>
        <dbReference type="PROSITE" id="PS50915"/>
    </source>
</evidence>
<feature type="region of interest" description="Disordered" evidence="3">
    <location>
        <begin position="489"/>
        <end position="549"/>
    </location>
</feature>
<feature type="compositionally biased region" description="Basic residues" evidence="3">
    <location>
        <begin position="66"/>
        <end position="81"/>
    </location>
</feature>
<dbReference type="PANTHER" id="PTHR11818">
    <property type="entry name" value="BETA/GAMMA CRYSTALLIN"/>
    <property type="match status" value="1"/>
</dbReference>
<dbReference type="SUPFAM" id="SSF50370">
    <property type="entry name" value="Ricin B-like lectins"/>
    <property type="match status" value="1"/>
</dbReference>
<feature type="region of interest" description="Disordered" evidence="3">
    <location>
        <begin position="383"/>
        <end position="415"/>
    </location>
</feature>
<protein>
    <submittedName>
        <fullName evidence="6">Uncharacterized protein crybg1a isoform X1</fullName>
    </submittedName>
</protein>
<feature type="domain" description="Beta/gamma crystallin 'Greek key'" evidence="4">
    <location>
        <begin position="2723"/>
        <end position="2765"/>
    </location>
</feature>
<evidence type="ECO:0000256" key="1">
    <source>
        <dbReference type="ARBA" id="ARBA00009646"/>
    </source>
</evidence>
<feature type="region of interest" description="Disordered" evidence="3">
    <location>
        <begin position="165"/>
        <end position="294"/>
    </location>
</feature>
<feature type="domain" description="Beta/gamma crystallin 'Greek key'" evidence="4">
    <location>
        <begin position="3102"/>
        <end position="3143"/>
    </location>
</feature>
<feature type="compositionally biased region" description="Low complexity" evidence="3">
    <location>
        <begin position="1160"/>
        <end position="1170"/>
    </location>
</feature>
<evidence type="ECO:0000256" key="3">
    <source>
        <dbReference type="SAM" id="MobiDB-lite"/>
    </source>
</evidence>
<feature type="domain" description="Beta/gamma crystallin 'Greek key'" evidence="4">
    <location>
        <begin position="2777"/>
        <end position="2829"/>
    </location>
</feature>
<feature type="region of interest" description="Disordered" evidence="3">
    <location>
        <begin position="1914"/>
        <end position="1956"/>
    </location>
</feature>
<feature type="compositionally biased region" description="Low complexity" evidence="3">
    <location>
        <begin position="333"/>
        <end position="350"/>
    </location>
</feature>
<dbReference type="InterPro" id="IPR011024">
    <property type="entry name" value="G_crystallin-like"/>
</dbReference>
<evidence type="ECO:0000313" key="5">
    <source>
        <dbReference type="Proteomes" id="UP000515150"/>
    </source>
</evidence>
<dbReference type="InterPro" id="IPR050252">
    <property type="entry name" value="Beta/Gamma-Crystallin"/>
</dbReference>
<feature type="region of interest" description="Disordered" evidence="3">
    <location>
        <begin position="1452"/>
        <end position="1561"/>
    </location>
</feature>
<feature type="compositionally biased region" description="Low complexity" evidence="3">
    <location>
        <begin position="224"/>
        <end position="236"/>
    </location>
</feature>
<dbReference type="InterPro" id="IPR001064">
    <property type="entry name" value="Beta/gamma_crystallin"/>
</dbReference>
<feature type="region of interest" description="Disordered" evidence="3">
    <location>
        <begin position="113"/>
        <end position="151"/>
    </location>
</feature>
<feature type="compositionally biased region" description="Low complexity" evidence="3">
    <location>
        <begin position="928"/>
        <end position="944"/>
    </location>
</feature>
<feature type="region of interest" description="Disordered" evidence="3">
    <location>
        <begin position="1150"/>
        <end position="1175"/>
    </location>
</feature>
<dbReference type="PANTHER" id="PTHR11818:SF2">
    <property type="entry name" value="BETA_GAMMA CRYSTALLIN DOMAIN-CONTAINING PROTEIN 1"/>
    <property type="match status" value="1"/>
</dbReference>
<dbReference type="RefSeq" id="XP_028994328.1">
    <property type="nucleotide sequence ID" value="XM_029138495.3"/>
</dbReference>
<feature type="region of interest" description="Disordered" evidence="3">
    <location>
        <begin position="323"/>
        <end position="356"/>
    </location>
</feature>
<dbReference type="GO" id="GO:0005212">
    <property type="term" value="F:structural constituent of eye lens"/>
    <property type="evidence" value="ECO:0007669"/>
    <property type="project" value="TreeGrafter"/>
</dbReference>
<feature type="compositionally biased region" description="Basic and acidic residues" evidence="3">
    <location>
        <begin position="2341"/>
        <end position="2354"/>
    </location>
</feature>
<feature type="compositionally biased region" description="Low complexity" evidence="3">
    <location>
        <begin position="608"/>
        <end position="620"/>
    </location>
</feature>
<feature type="compositionally biased region" description="Basic and acidic residues" evidence="3">
    <location>
        <begin position="959"/>
        <end position="974"/>
    </location>
</feature>
<feature type="compositionally biased region" description="Polar residues" evidence="3">
    <location>
        <begin position="2423"/>
        <end position="2437"/>
    </location>
</feature>
<feature type="domain" description="Beta/gamma crystallin 'Greek key'" evidence="4">
    <location>
        <begin position="2830"/>
        <end position="2872"/>
    </location>
</feature>
<comment type="similarity">
    <text evidence="1">Belongs to the beta/gamma-crystallin family.</text>
</comment>
<feature type="compositionally biased region" description="Basic and acidic residues" evidence="3">
    <location>
        <begin position="189"/>
        <end position="205"/>
    </location>
</feature>
<proteinExistence type="inferred from homology"/>
<dbReference type="PROSITE" id="PS50915">
    <property type="entry name" value="CRYSTALLIN_BETA_GAMMA"/>
    <property type="match status" value="9"/>
</dbReference>
<dbReference type="GO" id="GO:0002088">
    <property type="term" value="P:lens development in camera-type eye"/>
    <property type="evidence" value="ECO:0007669"/>
    <property type="project" value="TreeGrafter"/>
</dbReference>
<evidence type="ECO:0000313" key="6">
    <source>
        <dbReference type="RefSeq" id="XP_028994328.1"/>
    </source>
</evidence>
<feature type="compositionally biased region" description="Basic and acidic residues" evidence="3">
    <location>
        <begin position="2035"/>
        <end position="2045"/>
    </location>
</feature>
<dbReference type="GO" id="GO:0007601">
    <property type="term" value="P:visual perception"/>
    <property type="evidence" value="ECO:0007669"/>
    <property type="project" value="TreeGrafter"/>
</dbReference>
<feature type="region of interest" description="Disordered" evidence="3">
    <location>
        <begin position="1063"/>
        <end position="1099"/>
    </location>
</feature>
<feature type="region of interest" description="Disordered" evidence="3">
    <location>
        <begin position="2321"/>
        <end position="2469"/>
    </location>
</feature>
<feature type="compositionally biased region" description="Basic and acidic residues" evidence="3">
    <location>
        <begin position="1825"/>
        <end position="1837"/>
    </location>
</feature>
<feature type="compositionally biased region" description="Polar residues" evidence="3">
    <location>
        <begin position="1082"/>
        <end position="1099"/>
    </location>
</feature>
<accession>A0A6P7LKD9</accession>
<feature type="domain" description="Beta/gamma crystallin 'Greek key'" evidence="4">
    <location>
        <begin position="2921"/>
        <end position="2963"/>
    </location>
</feature>
<feature type="domain" description="Beta/gamma crystallin 'Greek key'" evidence="4">
    <location>
        <begin position="3011"/>
        <end position="3055"/>
    </location>
</feature>
<dbReference type="Gene3D" id="2.60.20.10">
    <property type="entry name" value="Crystallins"/>
    <property type="match status" value="6"/>
</dbReference>
<feature type="compositionally biased region" description="Polar residues" evidence="3">
    <location>
        <begin position="664"/>
        <end position="680"/>
    </location>
</feature>
<feature type="compositionally biased region" description="Basic and acidic residues" evidence="3">
    <location>
        <begin position="1498"/>
        <end position="1515"/>
    </location>
</feature>
<dbReference type="InParanoid" id="A0A6P7LKD9"/>
<feature type="compositionally biased region" description="Polar residues" evidence="3">
    <location>
        <begin position="701"/>
        <end position="723"/>
    </location>
</feature>
<feature type="region of interest" description="Disordered" evidence="3">
    <location>
        <begin position="1680"/>
        <end position="1699"/>
    </location>
</feature>
<feature type="domain" description="Beta/gamma crystallin 'Greek key'" evidence="4">
    <location>
        <begin position="2577"/>
        <end position="2616"/>
    </location>
</feature>
<dbReference type="OrthoDB" id="9895617at2759"/>
<feature type="compositionally biased region" description="Basic and acidic residues" evidence="3">
    <location>
        <begin position="1924"/>
        <end position="1952"/>
    </location>
</feature>
<feature type="region of interest" description="Disordered" evidence="3">
    <location>
        <begin position="2024"/>
        <end position="2100"/>
    </location>
</feature>
<feature type="compositionally biased region" description="Basic and acidic residues" evidence="3">
    <location>
        <begin position="1545"/>
        <end position="1561"/>
    </location>
</feature>
<dbReference type="Proteomes" id="UP000515150">
    <property type="component" value="Chromosome 22"/>
</dbReference>
<feature type="compositionally biased region" description="Polar residues" evidence="3">
    <location>
        <begin position="171"/>
        <end position="188"/>
    </location>
</feature>
<dbReference type="Gene3D" id="2.80.10.50">
    <property type="match status" value="1"/>
</dbReference>
<gene>
    <name evidence="6" type="primary">crybg1a</name>
</gene>
<feature type="compositionally biased region" description="Basic and acidic residues" evidence="3">
    <location>
        <begin position="1843"/>
        <end position="1853"/>
    </location>
</feature>